<gene>
    <name evidence="1" type="ORF">C2845_PM13G04990</name>
</gene>
<dbReference type="AlphaFoldDB" id="A0A3L6RL86"/>
<dbReference type="OrthoDB" id="690920at2759"/>
<comment type="caution">
    <text evidence="1">The sequence shown here is derived from an EMBL/GenBank/DDBJ whole genome shotgun (WGS) entry which is preliminary data.</text>
</comment>
<evidence type="ECO:0000313" key="1">
    <source>
        <dbReference type="EMBL" id="RLN04832.1"/>
    </source>
</evidence>
<organism evidence="1 2">
    <name type="scientific">Panicum miliaceum</name>
    <name type="common">Proso millet</name>
    <name type="synonym">Broomcorn millet</name>
    <dbReference type="NCBI Taxonomy" id="4540"/>
    <lineage>
        <taxon>Eukaryota</taxon>
        <taxon>Viridiplantae</taxon>
        <taxon>Streptophyta</taxon>
        <taxon>Embryophyta</taxon>
        <taxon>Tracheophyta</taxon>
        <taxon>Spermatophyta</taxon>
        <taxon>Magnoliopsida</taxon>
        <taxon>Liliopsida</taxon>
        <taxon>Poales</taxon>
        <taxon>Poaceae</taxon>
        <taxon>PACMAD clade</taxon>
        <taxon>Panicoideae</taxon>
        <taxon>Panicodae</taxon>
        <taxon>Paniceae</taxon>
        <taxon>Panicinae</taxon>
        <taxon>Panicum</taxon>
        <taxon>Panicum sect. Panicum</taxon>
    </lineage>
</organism>
<dbReference type="PANTHER" id="PTHR38926:SF74">
    <property type="entry name" value="OS08G0193600 PROTEIN"/>
    <property type="match status" value="1"/>
</dbReference>
<dbReference type="SUPFAM" id="SSF52047">
    <property type="entry name" value="RNI-like"/>
    <property type="match status" value="1"/>
</dbReference>
<evidence type="ECO:0000313" key="2">
    <source>
        <dbReference type="Proteomes" id="UP000275267"/>
    </source>
</evidence>
<name>A0A3L6RL86_PANMI</name>
<dbReference type="EMBL" id="PQIB02000008">
    <property type="protein sequence ID" value="RLN04832.1"/>
    <property type="molecule type" value="Genomic_DNA"/>
</dbReference>
<keyword evidence="2" id="KW-1185">Reference proteome</keyword>
<dbReference type="Gene3D" id="3.80.10.10">
    <property type="entry name" value="Ribonuclease Inhibitor"/>
    <property type="match status" value="1"/>
</dbReference>
<dbReference type="InterPro" id="IPR032675">
    <property type="entry name" value="LRR_dom_sf"/>
</dbReference>
<accession>A0A3L6RL86</accession>
<protein>
    <submittedName>
        <fullName evidence="1">F-box/LRR-repeat protein 23</fullName>
    </submittedName>
</protein>
<dbReference type="Proteomes" id="UP000275267">
    <property type="component" value="Unassembled WGS sequence"/>
</dbReference>
<dbReference type="STRING" id="4540.A0A3L6RL86"/>
<dbReference type="PANTHER" id="PTHR38926">
    <property type="entry name" value="F-BOX DOMAIN CONTAINING PROTEIN, EXPRESSED"/>
    <property type="match status" value="1"/>
</dbReference>
<sequence>MDPPGLPYQLTVTTRCRGLQAAAAIVGGEEAHRWDGYGVVQGRGSRAPAGSCSAARGRAGGRAPGKLAWTEAPPGRPDWGSRLHAPAHLELGEWLRTRQGLRRSGCGYDGCLDLRRANVDPDAAGSAAGVQAPRTNAYGVGGVAESLCTRLGRGAPEAARMAALSRRIYEGLEGAPSLKILHVSHDHASKVALKVTLLKKLPLLEDVDISLSYFSDGASQRLFEAICEACPRLKKLRMSLDVRLDSNYYDDDMAIYHEEAYVIPVMSELHSLELLHYNLTAAGLTAIVDSCPLLEAVPSST</sequence>
<reference evidence="2" key="1">
    <citation type="journal article" date="2019" name="Nat. Commun.">
        <title>The genome of broomcorn millet.</title>
        <authorList>
            <person name="Zou C."/>
            <person name="Miki D."/>
            <person name="Li D."/>
            <person name="Tang Q."/>
            <person name="Xiao L."/>
            <person name="Rajput S."/>
            <person name="Deng P."/>
            <person name="Jia W."/>
            <person name="Huang R."/>
            <person name="Zhang M."/>
            <person name="Sun Y."/>
            <person name="Hu J."/>
            <person name="Fu X."/>
            <person name="Schnable P.S."/>
            <person name="Li F."/>
            <person name="Zhang H."/>
            <person name="Feng B."/>
            <person name="Zhu X."/>
            <person name="Liu R."/>
            <person name="Schnable J.C."/>
            <person name="Zhu J.-K."/>
            <person name="Zhang H."/>
        </authorList>
    </citation>
    <scope>NUCLEOTIDE SEQUENCE [LARGE SCALE GENOMIC DNA]</scope>
</reference>
<proteinExistence type="predicted"/>